<keyword evidence="9 11" id="KW-0129">CBS domain</keyword>
<keyword evidence="4" id="KW-1003">Cell membrane</keyword>
<dbReference type="CDD" id="cd04590">
    <property type="entry name" value="CBS_pair_CorC_HlyC_assoc"/>
    <property type="match status" value="1"/>
</dbReference>
<dbReference type="Pfam" id="PF01595">
    <property type="entry name" value="CNNM"/>
    <property type="match status" value="1"/>
</dbReference>
<dbReference type="AlphaFoldDB" id="A0A8C1UGR0"/>
<dbReference type="PANTHER" id="PTHR12064:SF26">
    <property type="entry name" value="METAL TRANSPORTER CNNM4"/>
    <property type="match status" value="1"/>
</dbReference>
<evidence type="ECO:0000256" key="3">
    <source>
        <dbReference type="ARBA" id="ARBA00022448"/>
    </source>
</evidence>
<feature type="transmembrane region" description="Helical" evidence="13">
    <location>
        <begin position="227"/>
        <end position="248"/>
    </location>
</feature>
<dbReference type="InterPro" id="IPR046342">
    <property type="entry name" value="CBS_dom_sf"/>
</dbReference>
<evidence type="ECO:0000256" key="11">
    <source>
        <dbReference type="PROSITE-ProRule" id="PRU00703"/>
    </source>
</evidence>
<evidence type="ECO:0000256" key="6">
    <source>
        <dbReference type="ARBA" id="ARBA00022737"/>
    </source>
</evidence>
<comment type="subcellular location">
    <subcellularLocation>
        <location evidence="1 13">Cell membrane</location>
        <topology evidence="1 13">Multi-pass membrane protein</topology>
    </subcellularLocation>
</comment>
<dbReference type="SUPFAM" id="SSF51206">
    <property type="entry name" value="cAMP-binding domain-like"/>
    <property type="match status" value="1"/>
</dbReference>
<keyword evidence="5 12" id="KW-0812">Transmembrane</keyword>
<evidence type="ECO:0000259" key="16">
    <source>
        <dbReference type="PROSITE" id="PS50042"/>
    </source>
</evidence>
<keyword evidence="6" id="KW-0677">Repeat</keyword>
<feature type="chain" id="PRO_5034993103" description="Metal transporter" evidence="15">
    <location>
        <begin position="25"/>
        <end position="843"/>
    </location>
</feature>
<evidence type="ECO:0000256" key="14">
    <source>
        <dbReference type="SAM" id="MobiDB-lite"/>
    </source>
</evidence>
<dbReference type="PROSITE" id="PS51846">
    <property type="entry name" value="CNNM"/>
    <property type="match status" value="1"/>
</dbReference>
<dbReference type="InterPro" id="IPR045095">
    <property type="entry name" value="ACDP"/>
</dbReference>
<feature type="signal peptide" evidence="15">
    <location>
        <begin position="1"/>
        <end position="24"/>
    </location>
</feature>
<evidence type="ECO:0000256" key="8">
    <source>
        <dbReference type="ARBA" id="ARBA00023065"/>
    </source>
</evidence>
<dbReference type="Pfam" id="PF25511">
    <property type="entry name" value="Ig_CNNM4_N"/>
    <property type="match status" value="1"/>
</dbReference>
<keyword evidence="15" id="KW-0732">Signal</keyword>
<feature type="region of interest" description="Disordered" evidence="14">
    <location>
        <begin position="739"/>
        <end position="792"/>
    </location>
</feature>
<feature type="domain" description="CNNM transmembrane" evidence="18">
    <location>
        <begin position="165"/>
        <end position="345"/>
    </location>
</feature>
<dbReference type="InterPro" id="IPR014710">
    <property type="entry name" value="RmlC-like_jellyroll"/>
</dbReference>
<dbReference type="InterPro" id="IPR000644">
    <property type="entry name" value="CBS_dom"/>
</dbReference>
<keyword evidence="10 12" id="KW-0472">Membrane</keyword>
<feature type="transmembrane region" description="Helical" evidence="13">
    <location>
        <begin position="254"/>
        <end position="273"/>
    </location>
</feature>
<evidence type="ECO:0000256" key="4">
    <source>
        <dbReference type="ARBA" id="ARBA00022475"/>
    </source>
</evidence>
<dbReference type="InterPro" id="IPR044751">
    <property type="entry name" value="Ion_transp-like_CBS"/>
</dbReference>
<dbReference type="PROSITE" id="PS51371">
    <property type="entry name" value="CBS"/>
    <property type="match status" value="1"/>
</dbReference>
<dbReference type="PANTHER" id="PTHR12064">
    <property type="entry name" value="METAL TRANSPORTER CNNM"/>
    <property type="match status" value="1"/>
</dbReference>
<dbReference type="Ensembl" id="ENSCCRT00015037445.1">
    <property type="protein sequence ID" value="ENSCCRP00015036194.1"/>
    <property type="gene ID" value="ENSCCRG00015015088.1"/>
</dbReference>
<dbReference type="InterPro" id="IPR018490">
    <property type="entry name" value="cNMP-bd_dom_sf"/>
</dbReference>
<feature type="transmembrane region" description="Helical" evidence="13">
    <location>
        <begin position="169"/>
        <end position="193"/>
    </location>
</feature>
<dbReference type="Gene3D" id="2.60.120.10">
    <property type="entry name" value="Jelly Rolls"/>
    <property type="match status" value="1"/>
</dbReference>
<dbReference type="InterPro" id="IPR002550">
    <property type="entry name" value="CNNM"/>
</dbReference>
<dbReference type="Pfam" id="PF25562">
    <property type="entry name" value="CNBH_CNNM2_C"/>
    <property type="match status" value="1"/>
</dbReference>
<dbReference type="GO" id="GO:0005886">
    <property type="term" value="C:plasma membrane"/>
    <property type="evidence" value="ECO:0007669"/>
    <property type="project" value="UniProtKB-SubCell"/>
</dbReference>
<evidence type="ECO:0000256" key="12">
    <source>
        <dbReference type="PROSITE-ProRule" id="PRU01193"/>
    </source>
</evidence>
<feature type="compositionally biased region" description="Low complexity" evidence="14">
    <location>
        <begin position="810"/>
        <end position="820"/>
    </location>
</feature>
<dbReference type="Pfam" id="PF00571">
    <property type="entry name" value="CBS"/>
    <property type="match status" value="1"/>
</dbReference>
<name>A0A8C1UGR0_CYPCA</name>
<dbReference type="GO" id="GO:0010960">
    <property type="term" value="P:magnesium ion homeostasis"/>
    <property type="evidence" value="ECO:0007669"/>
    <property type="project" value="InterPro"/>
</dbReference>
<sequence length="843" mass="93755">MATERSGQGCLLTFIVFLWSSVGGRTETSSPGSSSQILGMRLERSDKAASTTEDGLIQVTEESSVLLRFYGVHLNPDAASHIRFTEDSDALNRTCEDFTKDLSISTFMNVSSKGTSGLVSVYVKPLRKSEREKTYSLCVRQGLGDNWVQLGENDGRLLVIEEKESLLPLWLQIILVSGLLVLSGMFSGLNLGLMALDPMELRIVQSCGTSKEKKYARKIEPIRSKGNYLLCSLLLGNVLVNTTLTILLDDLIGSGLGAVVASTVGIVIFGEIVPQALCSRHGLAVGANTIMLTKFFMLLTFPLSFPVSKLLDCILGQEIGTVYNREKLVEMLKVTEPYNDLVKEELNIIQGALELRTKTVEDVMTPLSNCFLIHTDAVLDFNTMSEIMESGYTRIPVYDTELSNIVDILYVKDLAFVDPDDCTTLKTVTKFYNHPVHFVFHDTKLDAMLEEFKKGKSHLAIVQKVNNEGEGDPFYEVLGLVTLEDVIEEIIKSEILDESDLYTDNRNRKKVDPDKNKRDFSAFKHERESKVKISPQLMLAAHRFLATEVSLFSPIQISDKVLLRILKHPDVIQEIKFNENDKRSQQHYLYQRGKPVDFFVLILQGRVEVEAGNENMKFETGPFSYYGVMALTAPCLAVTPPLSPSVVSPRPRRLLLKRFSLFSRFPEFRSPSHVSGLNRSASLSCTERVDSVSISGSNSQLSTSPAAQYIPDFNVRALTDLQYVKVTRSQYQNGLLASKLDSTPQSPESSHIHLDPGPLPPLTPPMSTTANHTTALPAPRENGPDETTSLLNDKNSLSKRHIHAQNQSHLNTNANSNSSPTPLPNPQSHRTHTFTHMHTESTI</sequence>
<evidence type="ECO:0000256" key="1">
    <source>
        <dbReference type="ARBA" id="ARBA00004651"/>
    </source>
</evidence>
<proteinExistence type="inferred from homology"/>
<protein>
    <recommendedName>
        <fullName evidence="13">Metal transporter</fullName>
    </recommendedName>
</protein>
<dbReference type="FunFam" id="3.10.580.10:FF:000001">
    <property type="entry name" value="Putative metal transporter CNNM3 isoform 2"/>
    <property type="match status" value="1"/>
</dbReference>
<feature type="domain" description="Cyclic nucleotide-binding" evidence="16">
    <location>
        <begin position="570"/>
        <end position="665"/>
    </location>
</feature>
<keyword evidence="7 12" id="KW-1133">Transmembrane helix</keyword>
<comment type="similarity">
    <text evidence="2 13">Belongs to the ACDP family.</text>
</comment>
<keyword evidence="8" id="KW-0406">Ion transport</keyword>
<dbReference type="Gene3D" id="3.10.580.10">
    <property type="entry name" value="CBS-domain"/>
    <property type="match status" value="1"/>
</dbReference>
<evidence type="ECO:0000259" key="17">
    <source>
        <dbReference type="PROSITE" id="PS51371"/>
    </source>
</evidence>
<comment type="function">
    <text evidence="13">Metal transporter.</text>
</comment>
<evidence type="ECO:0000256" key="9">
    <source>
        <dbReference type="ARBA" id="ARBA00023122"/>
    </source>
</evidence>
<evidence type="ECO:0000259" key="18">
    <source>
        <dbReference type="PROSITE" id="PS51846"/>
    </source>
</evidence>
<feature type="domain" description="CBS" evidence="17">
    <location>
        <begin position="432"/>
        <end position="498"/>
    </location>
</feature>
<feature type="compositionally biased region" description="Polar residues" evidence="14">
    <location>
        <begin position="739"/>
        <end position="749"/>
    </location>
</feature>
<evidence type="ECO:0000313" key="19">
    <source>
        <dbReference type="Ensembl" id="ENSCCRP00015036194.1"/>
    </source>
</evidence>
<evidence type="ECO:0000256" key="13">
    <source>
        <dbReference type="RuleBase" id="RU369091"/>
    </source>
</evidence>
<feature type="region of interest" description="Disordered" evidence="14">
    <location>
        <begin position="809"/>
        <end position="843"/>
    </location>
</feature>
<evidence type="ECO:0000256" key="2">
    <source>
        <dbReference type="ARBA" id="ARBA00010484"/>
    </source>
</evidence>
<evidence type="ECO:0000256" key="10">
    <source>
        <dbReference type="ARBA" id="ARBA00023136"/>
    </source>
</evidence>
<evidence type="ECO:0000313" key="20">
    <source>
        <dbReference type="Proteomes" id="UP000694700"/>
    </source>
</evidence>
<dbReference type="SUPFAM" id="SSF54631">
    <property type="entry name" value="CBS-domain pair"/>
    <property type="match status" value="1"/>
</dbReference>
<dbReference type="InterPro" id="IPR000595">
    <property type="entry name" value="cNMP-bd_dom"/>
</dbReference>
<dbReference type="PROSITE" id="PS50042">
    <property type="entry name" value="CNMP_BINDING_3"/>
    <property type="match status" value="1"/>
</dbReference>
<accession>A0A8C1UGR0</accession>
<evidence type="ECO:0000256" key="7">
    <source>
        <dbReference type="ARBA" id="ARBA00022989"/>
    </source>
</evidence>
<dbReference type="GO" id="GO:0015081">
    <property type="term" value="F:sodium ion transmembrane transporter activity"/>
    <property type="evidence" value="ECO:0007669"/>
    <property type="project" value="TreeGrafter"/>
</dbReference>
<feature type="transmembrane region" description="Helical" evidence="13">
    <location>
        <begin position="285"/>
        <end position="305"/>
    </location>
</feature>
<evidence type="ECO:0000256" key="5">
    <source>
        <dbReference type="ARBA" id="ARBA00022692"/>
    </source>
</evidence>
<organism evidence="19 20">
    <name type="scientific">Cyprinus carpio</name>
    <name type="common">Common carp</name>
    <dbReference type="NCBI Taxonomy" id="7962"/>
    <lineage>
        <taxon>Eukaryota</taxon>
        <taxon>Metazoa</taxon>
        <taxon>Chordata</taxon>
        <taxon>Craniata</taxon>
        <taxon>Vertebrata</taxon>
        <taxon>Euteleostomi</taxon>
        <taxon>Actinopterygii</taxon>
        <taxon>Neopterygii</taxon>
        <taxon>Teleostei</taxon>
        <taxon>Ostariophysi</taxon>
        <taxon>Cypriniformes</taxon>
        <taxon>Cyprinidae</taxon>
        <taxon>Cyprininae</taxon>
        <taxon>Cyprinus</taxon>
    </lineage>
</organism>
<dbReference type="Proteomes" id="UP000694700">
    <property type="component" value="Unplaced"/>
</dbReference>
<dbReference type="InterPro" id="IPR057492">
    <property type="entry name" value="Ig_CNNM1/2/4_N"/>
</dbReference>
<dbReference type="GO" id="GO:0015095">
    <property type="term" value="F:magnesium ion transmembrane transporter activity"/>
    <property type="evidence" value="ECO:0007669"/>
    <property type="project" value="TreeGrafter"/>
</dbReference>
<keyword evidence="3" id="KW-0813">Transport</keyword>
<evidence type="ECO:0000256" key="15">
    <source>
        <dbReference type="SAM" id="SignalP"/>
    </source>
</evidence>
<reference evidence="19" key="1">
    <citation type="submission" date="2025-08" db="UniProtKB">
        <authorList>
            <consortium name="Ensembl"/>
        </authorList>
    </citation>
    <scope>IDENTIFICATION</scope>
</reference>